<comment type="caution">
    <text evidence="2">The sequence shown here is derived from an EMBL/GenBank/DDBJ whole genome shotgun (WGS) entry which is preliminary data.</text>
</comment>
<evidence type="ECO:0000313" key="2">
    <source>
        <dbReference type="EMBL" id="OYQ45555.1"/>
    </source>
</evidence>
<evidence type="ECO:0000256" key="1">
    <source>
        <dbReference type="SAM" id="Phobius"/>
    </source>
</evidence>
<gene>
    <name evidence="2" type="ORF">CHU92_01940</name>
</gene>
<dbReference type="Proteomes" id="UP000216605">
    <property type="component" value="Unassembled WGS sequence"/>
</dbReference>
<feature type="transmembrane region" description="Helical" evidence="1">
    <location>
        <begin position="162"/>
        <end position="181"/>
    </location>
</feature>
<name>A0A255ZXC6_9FLAO</name>
<keyword evidence="3" id="KW-1185">Reference proteome</keyword>
<evidence type="ECO:0008006" key="4">
    <source>
        <dbReference type="Google" id="ProtNLM"/>
    </source>
</evidence>
<dbReference type="RefSeq" id="WP_094412060.1">
    <property type="nucleotide sequence ID" value="NZ_NOXV01000137.1"/>
</dbReference>
<feature type="transmembrane region" description="Helical" evidence="1">
    <location>
        <begin position="121"/>
        <end position="142"/>
    </location>
</feature>
<dbReference type="AlphaFoldDB" id="A0A255ZXC6"/>
<protein>
    <recommendedName>
        <fullName evidence="4">Polysulfide reductase</fullName>
    </recommendedName>
</protein>
<dbReference type="EMBL" id="NOXV01000137">
    <property type="protein sequence ID" value="OYQ45555.1"/>
    <property type="molecule type" value="Genomic_DNA"/>
</dbReference>
<dbReference type="OrthoDB" id="1367304at2"/>
<keyword evidence="1" id="KW-0472">Membrane</keyword>
<evidence type="ECO:0000313" key="3">
    <source>
        <dbReference type="Proteomes" id="UP000216605"/>
    </source>
</evidence>
<organism evidence="2 3">
    <name type="scientific">Flavobacterium cyanobacteriorum</name>
    <dbReference type="NCBI Taxonomy" id="2022802"/>
    <lineage>
        <taxon>Bacteria</taxon>
        <taxon>Pseudomonadati</taxon>
        <taxon>Bacteroidota</taxon>
        <taxon>Flavobacteriia</taxon>
        <taxon>Flavobacteriales</taxon>
        <taxon>Flavobacteriaceae</taxon>
        <taxon>Flavobacterium</taxon>
    </lineage>
</organism>
<reference evidence="2 3" key="1">
    <citation type="submission" date="2017-07" db="EMBL/GenBank/DDBJ databases">
        <title>Flavobacterium cyanobacteriorum sp. nov., isolated from cyanobacterial aggregates in a eutrophic lake.</title>
        <authorList>
            <person name="Cai H."/>
        </authorList>
    </citation>
    <scope>NUCLEOTIDE SEQUENCE [LARGE SCALE GENOMIC DNA]</scope>
    <source>
        <strain evidence="2 3">TH021</strain>
    </source>
</reference>
<feature type="transmembrane region" description="Helical" evidence="1">
    <location>
        <begin position="90"/>
        <end position="109"/>
    </location>
</feature>
<feature type="transmembrane region" description="Helical" evidence="1">
    <location>
        <begin position="6"/>
        <end position="29"/>
    </location>
</feature>
<keyword evidence="1" id="KW-0812">Transmembrane</keyword>
<proteinExistence type="predicted"/>
<feature type="transmembrane region" description="Helical" evidence="1">
    <location>
        <begin position="50"/>
        <end position="70"/>
    </location>
</feature>
<sequence length="188" mass="21435">MPENFSILNALLLSVFTGFGIVVPITASLRTSNLKKIAVKEAFILSAVQVLRVAGILYFVLFCVDAYLQYRAMYSGNQVVIVQSPLFNEYWFALWGSPLMYLLLSQLFWIKKLYIKKAALITFAVMLLILPSQRLLIIITTFYRDYLPSSWMMYQGDFVVKLLLNIVVFMFVVFAVMAGTGKLKKLAE</sequence>
<keyword evidence="1" id="KW-1133">Transmembrane helix</keyword>
<accession>A0A255ZXC6</accession>